<evidence type="ECO:0000313" key="6">
    <source>
        <dbReference type="EMBL" id="QDV34560.1"/>
    </source>
</evidence>
<dbReference type="Gene3D" id="3.40.50.300">
    <property type="entry name" value="P-loop containing nucleotide triphosphate hydrolases"/>
    <property type="match status" value="1"/>
</dbReference>
<keyword evidence="3" id="KW-0547">Nucleotide-binding</keyword>
<dbReference type="EC" id="3.6.3.-" evidence="6"/>
<protein>
    <submittedName>
        <fullName evidence="6">Putative ABC transporter ATP-binding protein YxlF</fullName>
        <ecNumber evidence="6">3.6.3.-</ecNumber>
    </submittedName>
</protein>
<dbReference type="PANTHER" id="PTHR43335:SF3">
    <property type="entry name" value="ABC TRANSPORTER"/>
    <property type="match status" value="1"/>
</dbReference>
<dbReference type="EMBL" id="CP036426">
    <property type="protein sequence ID" value="QDV34560.1"/>
    <property type="molecule type" value="Genomic_DNA"/>
</dbReference>
<dbReference type="Pfam" id="PF00005">
    <property type="entry name" value="ABC_tran"/>
    <property type="match status" value="1"/>
</dbReference>
<keyword evidence="4 6" id="KW-0067">ATP-binding</keyword>
<dbReference type="Proteomes" id="UP000317835">
    <property type="component" value="Chromosome"/>
</dbReference>
<dbReference type="OrthoDB" id="9809205at2"/>
<feature type="domain" description="ABC transporter" evidence="5">
    <location>
        <begin position="2"/>
        <end position="232"/>
    </location>
</feature>
<evidence type="ECO:0000256" key="2">
    <source>
        <dbReference type="ARBA" id="ARBA00022448"/>
    </source>
</evidence>
<evidence type="ECO:0000259" key="5">
    <source>
        <dbReference type="PROSITE" id="PS50893"/>
    </source>
</evidence>
<comment type="similarity">
    <text evidence="1">Belongs to the ABC transporter superfamily.</text>
</comment>
<reference evidence="6 7" key="1">
    <citation type="submission" date="2019-02" db="EMBL/GenBank/DDBJ databases">
        <title>Deep-cultivation of Planctomycetes and their phenomic and genomic characterization uncovers novel biology.</title>
        <authorList>
            <person name="Wiegand S."/>
            <person name="Jogler M."/>
            <person name="Boedeker C."/>
            <person name="Pinto D."/>
            <person name="Vollmers J."/>
            <person name="Rivas-Marin E."/>
            <person name="Kohn T."/>
            <person name="Peeters S.H."/>
            <person name="Heuer A."/>
            <person name="Rast P."/>
            <person name="Oberbeckmann S."/>
            <person name="Bunk B."/>
            <person name="Jeske O."/>
            <person name="Meyerdierks A."/>
            <person name="Storesund J.E."/>
            <person name="Kallscheuer N."/>
            <person name="Luecker S."/>
            <person name="Lage O.M."/>
            <person name="Pohl T."/>
            <person name="Merkel B.J."/>
            <person name="Hornburger P."/>
            <person name="Mueller R.-W."/>
            <person name="Bruemmer F."/>
            <person name="Labrenz M."/>
            <person name="Spormann A.M."/>
            <person name="Op den Camp H."/>
            <person name="Overmann J."/>
            <person name="Amann R."/>
            <person name="Jetten M.S.M."/>
            <person name="Mascher T."/>
            <person name="Medema M.H."/>
            <person name="Devos D.P."/>
            <person name="Kaster A.-K."/>
            <person name="Ovreas L."/>
            <person name="Rohde M."/>
            <person name="Galperin M.Y."/>
            <person name="Jogler C."/>
        </authorList>
    </citation>
    <scope>NUCLEOTIDE SEQUENCE [LARGE SCALE GENOMIC DNA]</scope>
    <source>
        <strain evidence="6 7">ElP</strain>
    </source>
</reference>
<dbReference type="GO" id="GO:0005524">
    <property type="term" value="F:ATP binding"/>
    <property type="evidence" value="ECO:0007669"/>
    <property type="project" value="UniProtKB-KW"/>
</dbReference>
<sequence>MIHVKDLRVDYDTVCAVHDLSLEVGPGEVCGLIGPNGAGKTTAMRAILGLIEPTYGQIDLAGVDMRERPRDACKVVAFMPDFPPMYDDLKVWEFLDLFANSYFIPRKERPGVVDRSLELVGLMEKKDEFVATLSRGMRQRAMLAKTLIPDPKVLLLDEPSSGVDPRGRIDLKNILRRLASEGKTVLISSHILAEMTEFCTSVAIMERGRMVVSGTVDAVRDRVLGAGVLVIEVLDGADELRRVVEADPGASGVERVNGRTFEVPYHGDAEQAAGLLASLVGSGVRVASFGRRKEGLEELFLKVGAKELS</sequence>
<evidence type="ECO:0000256" key="3">
    <source>
        <dbReference type="ARBA" id="ARBA00022741"/>
    </source>
</evidence>
<name>A0A518H149_9BACT</name>
<dbReference type="InterPro" id="IPR003439">
    <property type="entry name" value="ABC_transporter-like_ATP-bd"/>
</dbReference>
<dbReference type="InterPro" id="IPR003593">
    <property type="entry name" value="AAA+_ATPase"/>
</dbReference>
<keyword evidence="7" id="KW-1185">Reference proteome</keyword>
<evidence type="ECO:0000256" key="1">
    <source>
        <dbReference type="ARBA" id="ARBA00005417"/>
    </source>
</evidence>
<keyword evidence="6" id="KW-0378">Hydrolase</keyword>
<dbReference type="SUPFAM" id="SSF52540">
    <property type="entry name" value="P-loop containing nucleoside triphosphate hydrolases"/>
    <property type="match status" value="1"/>
</dbReference>
<gene>
    <name evidence="6" type="primary">yxlF_2</name>
    <name evidence="6" type="ORF">ElP_24500</name>
</gene>
<keyword evidence="2" id="KW-0813">Transport</keyword>
<dbReference type="KEGG" id="tpla:ElP_24500"/>
<dbReference type="RefSeq" id="WP_145269537.1">
    <property type="nucleotide sequence ID" value="NZ_CP036426.1"/>
</dbReference>
<dbReference type="InterPro" id="IPR027417">
    <property type="entry name" value="P-loop_NTPase"/>
</dbReference>
<dbReference type="AlphaFoldDB" id="A0A518H149"/>
<dbReference type="GO" id="GO:0016887">
    <property type="term" value="F:ATP hydrolysis activity"/>
    <property type="evidence" value="ECO:0007669"/>
    <property type="project" value="InterPro"/>
</dbReference>
<evidence type="ECO:0000256" key="4">
    <source>
        <dbReference type="ARBA" id="ARBA00022840"/>
    </source>
</evidence>
<dbReference type="PANTHER" id="PTHR43335">
    <property type="entry name" value="ABC TRANSPORTER, ATP-BINDING PROTEIN"/>
    <property type="match status" value="1"/>
</dbReference>
<evidence type="ECO:0000313" key="7">
    <source>
        <dbReference type="Proteomes" id="UP000317835"/>
    </source>
</evidence>
<dbReference type="PROSITE" id="PS50893">
    <property type="entry name" value="ABC_TRANSPORTER_2"/>
    <property type="match status" value="1"/>
</dbReference>
<proteinExistence type="inferred from homology"/>
<organism evidence="6 7">
    <name type="scientific">Tautonia plasticadhaerens</name>
    <dbReference type="NCBI Taxonomy" id="2527974"/>
    <lineage>
        <taxon>Bacteria</taxon>
        <taxon>Pseudomonadati</taxon>
        <taxon>Planctomycetota</taxon>
        <taxon>Planctomycetia</taxon>
        <taxon>Isosphaerales</taxon>
        <taxon>Isosphaeraceae</taxon>
        <taxon>Tautonia</taxon>
    </lineage>
</organism>
<accession>A0A518H149</accession>
<dbReference type="SMART" id="SM00382">
    <property type="entry name" value="AAA"/>
    <property type="match status" value="1"/>
</dbReference>
<dbReference type="CDD" id="cd03230">
    <property type="entry name" value="ABC_DR_subfamily_A"/>
    <property type="match status" value="1"/>
</dbReference>